<dbReference type="InterPro" id="IPR005119">
    <property type="entry name" value="LysR_subst-bd"/>
</dbReference>
<evidence type="ECO:0000259" key="5">
    <source>
        <dbReference type="PROSITE" id="PS50931"/>
    </source>
</evidence>
<dbReference type="Gene3D" id="1.10.10.10">
    <property type="entry name" value="Winged helix-like DNA-binding domain superfamily/Winged helix DNA-binding domain"/>
    <property type="match status" value="1"/>
</dbReference>
<dbReference type="AlphaFoldDB" id="F8FK76"/>
<dbReference type="Pfam" id="PF00126">
    <property type="entry name" value="HTH_1"/>
    <property type="match status" value="1"/>
</dbReference>
<evidence type="ECO:0000313" key="6">
    <source>
        <dbReference type="EMBL" id="AEI44757.1"/>
    </source>
</evidence>
<accession>F8FK76</accession>
<keyword evidence="2" id="KW-0805">Transcription regulation</keyword>
<evidence type="ECO:0000256" key="2">
    <source>
        <dbReference type="ARBA" id="ARBA00023015"/>
    </source>
</evidence>
<dbReference type="Gene3D" id="3.40.190.290">
    <property type="match status" value="1"/>
</dbReference>
<dbReference type="RefSeq" id="WP_013919901.1">
    <property type="nucleotide sequence ID" value="NC_015690.1"/>
</dbReference>
<gene>
    <name evidence="6" type="ordered locus">KNP414_06235</name>
</gene>
<evidence type="ECO:0000313" key="7">
    <source>
        <dbReference type="Proteomes" id="UP000006620"/>
    </source>
</evidence>
<dbReference type="SUPFAM" id="SSF46785">
    <property type="entry name" value="Winged helix' DNA-binding domain"/>
    <property type="match status" value="1"/>
</dbReference>
<dbReference type="PATRIC" id="fig|1036673.3.peg.5797"/>
<dbReference type="PRINTS" id="PR00039">
    <property type="entry name" value="HTHLYSR"/>
</dbReference>
<keyword evidence="3" id="KW-0238">DNA-binding</keyword>
<name>F8FK76_PAEMK</name>
<reference evidence="6 7" key="2">
    <citation type="journal article" date="2013" name="Genome Announc.">
        <title>Genome Sequence of Growth-Improving Paenibacillus mucilaginosus Strain KNP414.</title>
        <authorList>
            <person name="Lu J.J."/>
            <person name="Wang J.F."/>
            <person name="Hu X.F."/>
        </authorList>
    </citation>
    <scope>NUCLEOTIDE SEQUENCE [LARGE SCALE GENOMIC DNA]</scope>
    <source>
        <strain evidence="6 7">KNP414</strain>
    </source>
</reference>
<sequence>MDIKRLKTFQVAAESLNLTKAAAQLGYTQPTITIQLQTLENELGYVLLGRVGKQTYLTPHGRIVKEYADRVFATLQEMEDELRKLDQPGGSLTVAAPEFYCSHYLSLLMHSYITAYPEVKLQLASHDSIEAMKKVHSREADLGIIAGPCSLPGIECVRLSTEDLVLVTTKERLESVGREELLHSGPLISYKTGSNLQSLVNECLGEIGFRPSASIECVSDETIKRAVLHQTGIGLLGAGLVHSELKKGTLVELHRFPDKIETSMIVLRSRLDEINIRSFAAMLQESWAALETGM</sequence>
<evidence type="ECO:0000256" key="3">
    <source>
        <dbReference type="ARBA" id="ARBA00023125"/>
    </source>
</evidence>
<dbReference type="GO" id="GO:0003700">
    <property type="term" value="F:DNA-binding transcription factor activity"/>
    <property type="evidence" value="ECO:0007669"/>
    <property type="project" value="InterPro"/>
</dbReference>
<dbReference type="GO" id="GO:0000976">
    <property type="term" value="F:transcription cis-regulatory region binding"/>
    <property type="evidence" value="ECO:0007669"/>
    <property type="project" value="TreeGrafter"/>
</dbReference>
<dbReference type="KEGG" id="pms:KNP414_06235"/>
<dbReference type="SUPFAM" id="SSF53850">
    <property type="entry name" value="Periplasmic binding protein-like II"/>
    <property type="match status" value="1"/>
</dbReference>
<dbReference type="PROSITE" id="PS50931">
    <property type="entry name" value="HTH_LYSR"/>
    <property type="match status" value="1"/>
</dbReference>
<dbReference type="HOGENOM" id="CLU_039613_6_1_9"/>
<evidence type="ECO:0000256" key="4">
    <source>
        <dbReference type="ARBA" id="ARBA00023163"/>
    </source>
</evidence>
<keyword evidence="4" id="KW-0804">Transcription</keyword>
<dbReference type="Proteomes" id="UP000006620">
    <property type="component" value="Chromosome"/>
</dbReference>
<dbReference type="PANTHER" id="PTHR30126:SF40">
    <property type="entry name" value="HTH-TYPE TRANSCRIPTIONAL REGULATOR GLTR"/>
    <property type="match status" value="1"/>
</dbReference>
<evidence type="ECO:0000256" key="1">
    <source>
        <dbReference type="ARBA" id="ARBA00009437"/>
    </source>
</evidence>
<dbReference type="PANTHER" id="PTHR30126">
    <property type="entry name" value="HTH-TYPE TRANSCRIPTIONAL REGULATOR"/>
    <property type="match status" value="1"/>
</dbReference>
<dbReference type="EMBL" id="CP002869">
    <property type="protein sequence ID" value="AEI44757.1"/>
    <property type="molecule type" value="Genomic_DNA"/>
</dbReference>
<dbReference type="CDD" id="cd05466">
    <property type="entry name" value="PBP2_LTTR_substrate"/>
    <property type="match status" value="1"/>
</dbReference>
<reference evidence="7" key="1">
    <citation type="submission" date="2011-06" db="EMBL/GenBank/DDBJ databases">
        <title>Complete genome sequence of Paenibacillus mucilaginosus KNP414.</title>
        <authorList>
            <person name="Wang J."/>
            <person name="Hu S."/>
            <person name="Hu X."/>
            <person name="Zhang B."/>
            <person name="Dong D."/>
            <person name="Zhang S."/>
            <person name="Zhao K."/>
            <person name="Wu D."/>
        </authorList>
    </citation>
    <scope>NUCLEOTIDE SEQUENCE [LARGE SCALE GENOMIC DNA]</scope>
    <source>
        <strain evidence="7">KNP414</strain>
    </source>
</reference>
<dbReference type="Pfam" id="PF03466">
    <property type="entry name" value="LysR_substrate"/>
    <property type="match status" value="1"/>
</dbReference>
<proteinExistence type="inferred from homology"/>
<protein>
    <submittedName>
        <fullName evidence="6">Transcriptional regulator</fullName>
    </submittedName>
</protein>
<organism evidence="6 7">
    <name type="scientific">Paenibacillus mucilaginosus (strain KNP414)</name>
    <dbReference type="NCBI Taxonomy" id="1036673"/>
    <lineage>
        <taxon>Bacteria</taxon>
        <taxon>Bacillati</taxon>
        <taxon>Bacillota</taxon>
        <taxon>Bacilli</taxon>
        <taxon>Bacillales</taxon>
        <taxon>Paenibacillaceae</taxon>
        <taxon>Paenibacillus</taxon>
    </lineage>
</organism>
<dbReference type="InterPro" id="IPR036390">
    <property type="entry name" value="WH_DNA-bd_sf"/>
</dbReference>
<dbReference type="InterPro" id="IPR036388">
    <property type="entry name" value="WH-like_DNA-bd_sf"/>
</dbReference>
<feature type="domain" description="HTH lysR-type" evidence="5">
    <location>
        <begin position="1"/>
        <end position="58"/>
    </location>
</feature>
<comment type="similarity">
    <text evidence="1">Belongs to the LysR transcriptional regulatory family.</text>
</comment>
<dbReference type="InterPro" id="IPR000847">
    <property type="entry name" value="LysR_HTH_N"/>
</dbReference>